<comment type="caution">
    <text evidence="4">The sequence shown here is derived from an EMBL/GenBank/DDBJ whole genome shotgun (WGS) entry which is preliminary data.</text>
</comment>
<dbReference type="PANTHER" id="PTHR30487">
    <property type="entry name" value="TYPE 4 PREPILIN-LIKE PROTEINS LEADER PEPTIDE-PROCESSING ENZYME"/>
    <property type="match status" value="1"/>
</dbReference>
<dbReference type="PANTHER" id="PTHR30487:SF0">
    <property type="entry name" value="PREPILIN LEADER PEPTIDASE_N-METHYLTRANSFERASE-RELATED"/>
    <property type="match status" value="1"/>
</dbReference>
<keyword evidence="2" id="KW-1133">Transmembrane helix</keyword>
<keyword evidence="2" id="KW-0812">Transmembrane</keyword>
<evidence type="ECO:0000259" key="3">
    <source>
        <dbReference type="Pfam" id="PF01478"/>
    </source>
</evidence>
<evidence type="ECO:0000313" key="4">
    <source>
        <dbReference type="EMBL" id="KAA9147383.1"/>
    </source>
</evidence>
<gene>
    <name evidence="4" type="ORF">FPZ12_045395</name>
</gene>
<feature type="transmembrane region" description="Helical" evidence="2">
    <location>
        <begin position="161"/>
        <end position="182"/>
    </location>
</feature>
<accession>A0A5N0UH06</accession>
<dbReference type="Proteomes" id="UP000319769">
    <property type="component" value="Unassembled WGS sequence"/>
</dbReference>
<feature type="transmembrane region" description="Helical" evidence="2">
    <location>
        <begin position="94"/>
        <end position="112"/>
    </location>
</feature>
<dbReference type="Pfam" id="PF01478">
    <property type="entry name" value="Peptidase_A24"/>
    <property type="match status" value="1"/>
</dbReference>
<feature type="transmembrane region" description="Helical" evidence="2">
    <location>
        <begin position="40"/>
        <end position="58"/>
    </location>
</feature>
<feature type="domain" description="Prepilin type IV endopeptidase peptidase" evidence="3">
    <location>
        <begin position="75"/>
        <end position="180"/>
    </location>
</feature>
<evidence type="ECO:0000256" key="1">
    <source>
        <dbReference type="ARBA" id="ARBA00005801"/>
    </source>
</evidence>
<name>A0A5N0UH06_9PSEU</name>
<comment type="similarity">
    <text evidence="1">Belongs to the peptidase A24 family.</text>
</comment>
<dbReference type="InterPro" id="IPR000045">
    <property type="entry name" value="Prepilin_IV_endopep_pep"/>
</dbReference>
<evidence type="ECO:0000313" key="5">
    <source>
        <dbReference type="Proteomes" id="UP000319769"/>
    </source>
</evidence>
<dbReference type="AlphaFoldDB" id="A0A5N0UH06"/>
<protein>
    <submittedName>
        <fullName evidence="4">Prepilin peptidase</fullName>
    </submittedName>
</protein>
<feature type="transmembrane region" description="Helical" evidence="2">
    <location>
        <begin position="6"/>
        <end position="28"/>
    </location>
</feature>
<feature type="transmembrane region" description="Helical" evidence="2">
    <location>
        <begin position="118"/>
        <end position="140"/>
    </location>
</feature>
<dbReference type="InterPro" id="IPR050882">
    <property type="entry name" value="Prepilin_peptidase/N-MTase"/>
</dbReference>
<reference evidence="4" key="1">
    <citation type="submission" date="2019-09" db="EMBL/GenBank/DDBJ databases">
        <authorList>
            <person name="Teo W.F.A."/>
            <person name="Duangmal K."/>
        </authorList>
    </citation>
    <scope>NUCLEOTIDE SEQUENCE [LARGE SCALE GENOMIC DNA]</scope>
    <source>
        <strain evidence="4">K81G1</strain>
    </source>
</reference>
<dbReference type="GO" id="GO:0005886">
    <property type="term" value="C:plasma membrane"/>
    <property type="evidence" value="ECO:0007669"/>
    <property type="project" value="TreeGrafter"/>
</dbReference>
<keyword evidence="5" id="KW-1185">Reference proteome</keyword>
<dbReference type="EMBL" id="VMNW02000194">
    <property type="protein sequence ID" value="KAA9147383.1"/>
    <property type="molecule type" value="Genomic_DNA"/>
</dbReference>
<keyword evidence="2" id="KW-0472">Membrane</keyword>
<organism evidence="4 5">
    <name type="scientific">Amycolatopsis acidicola</name>
    <dbReference type="NCBI Taxonomy" id="2596893"/>
    <lineage>
        <taxon>Bacteria</taxon>
        <taxon>Bacillati</taxon>
        <taxon>Actinomycetota</taxon>
        <taxon>Actinomycetes</taxon>
        <taxon>Pseudonocardiales</taxon>
        <taxon>Pseudonocardiaceae</taxon>
        <taxon>Amycolatopsis</taxon>
    </lineage>
</organism>
<dbReference type="OrthoDB" id="5197713at2"/>
<dbReference type="GO" id="GO:0004190">
    <property type="term" value="F:aspartic-type endopeptidase activity"/>
    <property type="evidence" value="ECO:0007669"/>
    <property type="project" value="InterPro"/>
</dbReference>
<feature type="transmembrane region" description="Helical" evidence="2">
    <location>
        <begin position="64"/>
        <end position="82"/>
    </location>
</feature>
<dbReference type="Gene3D" id="1.20.120.1220">
    <property type="match status" value="1"/>
</dbReference>
<evidence type="ECO:0000256" key="2">
    <source>
        <dbReference type="SAM" id="Phobius"/>
    </source>
</evidence>
<proteinExistence type="inferred from homology"/>
<dbReference type="GO" id="GO:0006465">
    <property type="term" value="P:signal peptide processing"/>
    <property type="evidence" value="ECO:0007669"/>
    <property type="project" value="TreeGrafter"/>
</dbReference>
<sequence>MPATTTLALLALFAIAGAATGFVLSSLLARARAPAPVSRWLAGFGVAALWGIAAWRWLTGAVPAWWLPVPLAVGALAIPLTATDLRYRRVPDILTLPAYPLLGLALAFAAVTGPGAELGLRALIGAAVFGGLHLLIHALARRSLGAGDVKLAGSLGGVLGAVHWAALAVASVAAAVVTIVLAATRRWPDGVPHAPGLLGATWLLSLFPATVPPRI</sequence>